<feature type="binding site" evidence="8">
    <location>
        <position position="432"/>
    </location>
    <ligand>
        <name>Mn(2+)</name>
        <dbReference type="ChEBI" id="CHEBI:29035"/>
        <label>2</label>
    </ligand>
</feature>
<evidence type="ECO:0000313" key="12">
    <source>
        <dbReference type="EMBL" id="UUD34982.1"/>
    </source>
</evidence>
<keyword evidence="5 8" id="KW-0324">Glycolysis</keyword>
<feature type="active site" description="Phosphoserine intermediate" evidence="8">
    <location>
        <position position="60"/>
    </location>
</feature>
<feature type="binding site" evidence="8">
    <location>
        <position position="121"/>
    </location>
    <ligand>
        <name>substrate</name>
    </ligand>
</feature>
<evidence type="ECO:0000256" key="2">
    <source>
        <dbReference type="ARBA" id="ARBA00004798"/>
    </source>
</evidence>
<feature type="binding site" evidence="8">
    <location>
        <position position="433"/>
    </location>
    <ligand>
        <name>Mn(2+)</name>
        <dbReference type="ChEBI" id="CHEBI:29035"/>
        <label>2</label>
    </ligand>
</feature>
<keyword evidence="13" id="KW-1185">Reference proteome</keyword>
<feature type="binding site" evidence="8">
    <location>
        <position position="391"/>
    </location>
    <ligand>
        <name>Mn(2+)</name>
        <dbReference type="ChEBI" id="CHEBI:29035"/>
        <label>1</label>
    </ligand>
</feature>
<dbReference type="EMBL" id="CP101806">
    <property type="protein sequence ID" value="UUD34982.1"/>
    <property type="molecule type" value="Genomic_DNA"/>
</dbReference>
<dbReference type="Proteomes" id="UP001058569">
    <property type="component" value="Chromosome"/>
</dbReference>
<name>A0ABY5J1U7_9BACT</name>
<dbReference type="InterPro" id="IPR036646">
    <property type="entry name" value="PGAM_B_sf"/>
</dbReference>
<comment type="similarity">
    <text evidence="3 8">Belongs to the BPG-independent phosphoglycerate mutase family.</text>
</comment>
<accession>A0ABY5J1U7</accession>
<comment type="subunit">
    <text evidence="8">Monomer.</text>
</comment>
<dbReference type="InterPro" id="IPR017850">
    <property type="entry name" value="Alkaline_phosphatase_core_sf"/>
</dbReference>
<keyword evidence="4 8" id="KW-0479">Metal-binding</keyword>
<evidence type="ECO:0000256" key="6">
    <source>
        <dbReference type="ARBA" id="ARBA00023211"/>
    </source>
</evidence>
<feature type="binding site" evidence="8">
    <location>
        <begin position="253"/>
        <end position="256"/>
    </location>
    <ligand>
        <name>substrate</name>
    </ligand>
</feature>
<feature type="binding site" evidence="8">
    <location>
        <position position="60"/>
    </location>
    <ligand>
        <name>Mn(2+)</name>
        <dbReference type="ChEBI" id="CHEBI:29035"/>
        <label>2</label>
    </ligand>
</feature>
<sequence>MKRTILVVIDGLGLRDEKQGNGFKLAKTPTFDKLFKEYPNSIIQASGEYVGLPKGQMGNSEVGHLNIGAGTVVYTGLSLINKALKDGKFEKNKTFNEVFADVKAKDSTLHLMGLLSPGGVHSLEDHLFKLIDMAHTYGLKKVSVHAFGDGRDVAPKSILDSLKKLQAQVDKYGYKIASIGGRFYGMDRDKMFDRVEKHYEALLGNSTSTYTSVIDYVNKQYAENVTDEFFVPAIDKSAHFIKDNDSIIFFNFRPDRARQLTHLFIGSKLYDNKPKHPVKISKYCSMMKYEGISTLVAFEEMEVSMPIGRVLEKAGKSQLRVAETQKYAHVTYFMDGGNDIEFKNSKRIMVPSLKVESYADAPHMSAEGIVDELIKNVLDYDITIMNFANPDMVGHTGNLKSTIEAVTFLDSQIKRLWDWAAKNDVTIFITADHGNAEITEDEKGKPATKHTSSPVMLICTDKSVKLADGKLANIAPTVLDYIGVKQPKEMDEKSLLIKSCDCKCAKSCGC</sequence>
<evidence type="ECO:0000313" key="13">
    <source>
        <dbReference type="Proteomes" id="UP001058569"/>
    </source>
</evidence>
<evidence type="ECO:0000256" key="4">
    <source>
        <dbReference type="ARBA" id="ARBA00022723"/>
    </source>
</evidence>
<evidence type="ECO:0000256" key="3">
    <source>
        <dbReference type="ARBA" id="ARBA00008819"/>
    </source>
</evidence>
<dbReference type="PANTHER" id="PTHR31637:SF0">
    <property type="entry name" value="2,3-BISPHOSPHOGLYCERATE-INDEPENDENT PHOSPHOGLYCERATE MUTASE"/>
    <property type="match status" value="1"/>
</dbReference>
<comment type="cofactor">
    <cofactor evidence="8">
        <name>Mn(2+)</name>
        <dbReference type="ChEBI" id="CHEBI:29035"/>
    </cofactor>
    <text evidence="8">Binds 2 manganese ions per subunit.</text>
</comment>
<evidence type="ECO:0000256" key="5">
    <source>
        <dbReference type="ARBA" id="ARBA00023152"/>
    </source>
</evidence>
<dbReference type="Pfam" id="PF06415">
    <property type="entry name" value="iPGM_N"/>
    <property type="match status" value="1"/>
</dbReference>
<dbReference type="Gene3D" id="3.40.720.10">
    <property type="entry name" value="Alkaline Phosphatase, subunit A"/>
    <property type="match status" value="1"/>
</dbReference>
<feature type="binding site" evidence="8">
    <location>
        <position position="182"/>
    </location>
    <ligand>
        <name>substrate</name>
    </ligand>
</feature>
<dbReference type="GO" id="GO:0004619">
    <property type="term" value="F:phosphoglycerate mutase activity"/>
    <property type="evidence" value="ECO:0007669"/>
    <property type="project" value="UniProtKB-EC"/>
</dbReference>
<organism evidence="12 13">
    <name type="scientific">Mycoplasmopsis caviae</name>
    <dbReference type="NCBI Taxonomy" id="55603"/>
    <lineage>
        <taxon>Bacteria</taxon>
        <taxon>Bacillati</taxon>
        <taxon>Mycoplasmatota</taxon>
        <taxon>Mycoplasmoidales</taxon>
        <taxon>Metamycoplasmataceae</taxon>
        <taxon>Mycoplasmopsis</taxon>
    </lineage>
</organism>
<dbReference type="SUPFAM" id="SSF53649">
    <property type="entry name" value="Alkaline phosphatase-like"/>
    <property type="match status" value="1"/>
</dbReference>
<dbReference type="PANTHER" id="PTHR31637">
    <property type="entry name" value="2,3-BISPHOSPHOGLYCERATE-INDEPENDENT PHOSPHOGLYCERATE MUTASE"/>
    <property type="match status" value="1"/>
</dbReference>
<dbReference type="NCBIfam" id="TIGR01307">
    <property type="entry name" value="pgm_bpd_ind"/>
    <property type="match status" value="1"/>
</dbReference>
<evidence type="ECO:0000259" key="11">
    <source>
        <dbReference type="Pfam" id="PF06415"/>
    </source>
</evidence>
<feature type="binding site" evidence="8">
    <location>
        <position position="326"/>
    </location>
    <ligand>
        <name>substrate</name>
    </ligand>
</feature>
<dbReference type="InterPro" id="IPR011258">
    <property type="entry name" value="BPG-indep_PGM_N"/>
</dbReference>
<dbReference type="InterPro" id="IPR006124">
    <property type="entry name" value="Metalloenzyme"/>
</dbReference>
<evidence type="ECO:0000256" key="8">
    <source>
        <dbReference type="HAMAP-Rule" id="MF_01038"/>
    </source>
</evidence>
<feature type="domain" description="Metalloenzyme" evidence="10">
    <location>
        <begin position="2"/>
        <end position="485"/>
    </location>
</feature>
<feature type="binding site" evidence="8">
    <location>
        <position position="450"/>
    </location>
    <ligand>
        <name>Mn(2+)</name>
        <dbReference type="ChEBI" id="CHEBI:29035"/>
        <label>1</label>
    </ligand>
</feature>
<evidence type="ECO:0000256" key="9">
    <source>
        <dbReference type="NCBIfam" id="TIGR01307"/>
    </source>
</evidence>
<reference evidence="12" key="1">
    <citation type="submission" date="2022-07" db="EMBL/GenBank/DDBJ databases">
        <title>Complete genome of Mycoplasma caviae type strain G122.</title>
        <authorList>
            <person name="Spergser J."/>
        </authorList>
    </citation>
    <scope>NUCLEOTIDE SEQUENCE</scope>
    <source>
        <strain evidence="12">G122</strain>
    </source>
</reference>
<dbReference type="EC" id="5.4.2.12" evidence="8 9"/>
<feature type="binding site" evidence="8">
    <location>
        <position position="395"/>
    </location>
    <ligand>
        <name>Mn(2+)</name>
        <dbReference type="ChEBI" id="CHEBI:29035"/>
        <label>1</label>
    </ligand>
</feature>
<dbReference type="CDD" id="cd16010">
    <property type="entry name" value="iPGM"/>
    <property type="match status" value="1"/>
</dbReference>
<evidence type="ECO:0000256" key="1">
    <source>
        <dbReference type="ARBA" id="ARBA00000370"/>
    </source>
</evidence>
<dbReference type="HAMAP" id="MF_01038">
    <property type="entry name" value="GpmI"/>
    <property type="match status" value="1"/>
</dbReference>
<feature type="binding site" evidence="8">
    <location>
        <position position="10"/>
    </location>
    <ligand>
        <name>Mn(2+)</name>
        <dbReference type="ChEBI" id="CHEBI:29035"/>
        <label>2</label>
    </ligand>
</feature>
<comment type="pathway">
    <text evidence="2 8">Carbohydrate degradation; glycolysis; pyruvate from D-glyceraldehyde 3-phosphate: step 3/5.</text>
</comment>
<protein>
    <recommendedName>
        <fullName evidence="8 9">2,3-bisphosphoglycerate-independent phosphoglycerate mutase</fullName>
        <shortName evidence="8">BPG-independent PGAM</shortName>
        <shortName evidence="8">Phosphoglyceromutase</shortName>
        <shortName evidence="8">iPGM</shortName>
        <ecNumber evidence="8 9">5.4.2.12</ecNumber>
    </recommendedName>
</protein>
<dbReference type="RefSeq" id="WP_256553155.1">
    <property type="nucleotide sequence ID" value="NZ_CP101806.1"/>
</dbReference>
<evidence type="ECO:0000259" key="10">
    <source>
        <dbReference type="Pfam" id="PF01676"/>
    </source>
</evidence>
<dbReference type="Pfam" id="PF01676">
    <property type="entry name" value="Metalloenzyme"/>
    <property type="match status" value="1"/>
</dbReference>
<dbReference type="Gene3D" id="3.40.1450.10">
    <property type="entry name" value="BPG-independent phosphoglycerate mutase, domain B"/>
    <property type="match status" value="1"/>
</dbReference>
<comment type="function">
    <text evidence="8">Catalyzes the interconversion of 2-phosphoglycerate and 3-phosphoglycerate.</text>
</comment>
<feature type="domain" description="BPG-independent PGAM N-terminal" evidence="11">
    <location>
        <begin position="80"/>
        <end position="290"/>
    </location>
</feature>
<gene>
    <name evidence="8 12" type="primary">gpmI</name>
    <name evidence="12" type="ORF">NPA07_04195</name>
</gene>
<proteinExistence type="inferred from homology"/>
<keyword evidence="6 8" id="KW-0464">Manganese</keyword>
<dbReference type="PIRSF" id="PIRSF001492">
    <property type="entry name" value="IPGAM"/>
    <property type="match status" value="1"/>
</dbReference>
<evidence type="ECO:0000256" key="7">
    <source>
        <dbReference type="ARBA" id="ARBA00023235"/>
    </source>
</evidence>
<feature type="binding site" evidence="8">
    <location>
        <begin position="151"/>
        <end position="152"/>
    </location>
    <ligand>
        <name>substrate</name>
    </ligand>
</feature>
<feature type="binding site" evidence="8">
    <location>
        <position position="188"/>
    </location>
    <ligand>
        <name>substrate</name>
    </ligand>
</feature>
<keyword evidence="7 8" id="KW-0413">Isomerase</keyword>
<comment type="catalytic activity">
    <reaction evidence="1 8">
        <text>(2R)-2-phosphoglycerate = (2R)-3-phosphoglycerate</text>
        <dbReference type="Rhea" id="RHEA:15901"/>
        <dbReference type="ChEBI" id="CHEBI:58272"/>
        <dbReference type="ChEBI" id="CHEBI:58289"/>
        <dbReference type="EC" id="5.4.2.12"/>
    </reaction>
</comment>
<dbReference type="SUPFAM" id="SSF64158">
    <property type="entry name" value="2,3-Bisphosphoglycerate-independent phosphoglycerate mutase, substrate-binding domain"/>
    <property type="match status" value="1"/>
</dbReference>
<dbReference type="InterPro" id="IPR005995">
    <property type="entry name" value="Pgm_bpd_ind"/>
</dbReference>